<keyword evidence="6 10" id="KW-0560">Oxidoreductase</keyword>
<organism evidence="11 12">
    <name type="scientific">Pholiota conissans</name>
    <dbReference type="NCBI Taxonomy" id="109636"/>
    <lineage>
        <taxon>Eukaryota</taxon>
        <taxon>Fungi</taxon>
        <taxon>Dikarya</taxon>
        <taxon>Basidiomycota</taxon>
        <taxon>Agaricomycotina</taxon>
        <taxon>Agaricomycetes</taxon>
        <taxon>Agaricomycetidae</taxon>
        <taxon>Agaricales</taxon>
        <taxon>Agaricineae</taxon>
        <taxon>Strophariaceae</taxon>
        <taxon>Pholiota</taxon>
    </lineage>
</organism>
<dbReference type="Pfam" id="PF00067">
    <property type="entry name" value="p450"/>
    <property type="match status" value="1"/>
</dbReference>
<dbReference type="InterPro" id="IPR001128">
    <property type="entry name" value="Cyt_P450"/>
</dbReference>
<dbReference type="Gene3D" id="1.10.630.10">
    <property type="entry name" value="Cytochrome P450"/>
    <property type="match status" value="1"/>
</dbReference>
<keyword evidence="7 9" id="KW-0408">Iron</keyword>
<evidence type="ECO:0000256" key="5">
    <source>
        <dbReference type="ARBA" id="ARBA00022723"/>
    </source>
</evidence>
<dbReference type="OrthoDB" id="2789670at2759"/>
<dbReference type="PANTHER" id="PTHR46300">
    <property type="entry name" value="P450, PUTATIVE (EUROFUNG)-RELATED-RELATED"/>
    <property type="match status" value="1"/>
</dbReference>
<comment type="similarity">
    <text evidence="3 10">Belongs to the cytochrome P450 family.</text>
</comment>
<proteinExistence type="inferred from homology"/>
<name>A0A9P5YSX6_9AGAR</name>
<protein>
    <submittedName>
        <fullName evidence="11">Monooxygenase</fullName>
    </submittedName>
</protein>
<evidence type="ECO:0000313" key="12">
    <source>
        <dbReference type="Proteomes" id="UP000807469"/>
    </source>
</evidence>
<evidence type="ECO:0000313" key="11">
    <source>
        <dbReference type="EMBL" id="KAF9474523.1"/>
    </source>
</evidence>
<comment type="caution">
    <text evidence="11">The sequence shown here is derived from an EMBL/GenBank/DDBJ whole genome shotgun (WGS) entry which is preliminary data.</text>
</comment>
<dbReference type="CDD" id="cd11065">
    <property type="entry name" value="CYP64-like"/>
    <property type="match status" value="1"/>
</dbReference>
<accession>A0A9P5YSX6</accession>
<evidence type="ECO:0000256" key="6">
    <source>
        <dbReference type="ARBA" id="ARBA00023002"/>
    </source>
</evidence>
<dbReference type="InterPro" id="IPR036396">
    <property type="entry name" value="Cyt_P450_sf"/>
</dbReference>
<dbReference type="PANTHER" id="PTHR46300:SF7">
    <property type="entry name" value="P450, PUTATIVE (EUROFUNG)-RELATED"/>
    <property type="match status" value="1"/>
</dbReference>
<reference evidence="11" key="1">
    <citation type="submission" date="2020-11" db="EMBL/GenBank/DDBJ databases">
        <authorList>
            <consortium name="DOE Joint Genome Institute"/>
            <person name="Ahrendt S."/>
            <person name="Riley R."/>
            <person name="Andreopoulos W."/>
            <person name="Labutti K."/>
            <person name="Pangilinan J."/>
            <person name="Ruiz-Duenas F.J."/>
            <person name="Barrasa J.M."/>
            <person name="Sanchez-Garcia M."/>
            <person name="Camarero S."/>
            <person name="Miyauchi S."/>
            <person name="Serrano A."/>
            <person name="Linde D."/>
            <person name="Babiker R."/>
            <person name="Drula E."/>
            <person name="Ayuso-Fernandez I."/>
            <person name="Pacheco R."/>
            <person name="Padilla G."/>
            <person name="Ferreira P."/>
            <person name="Barriuso J."/>
            <person name="Kellner H."/>
            <person name="Castanera R."/>
            <person name="Alfaro M."/>
            <person name="Ramirez L."/>
            <person name="Pisabarro A.G."/>
            <person name="Kuo A."/>
            <person name="Tritt A."/>
            <person name="Lipzen A."/>
            <person name="He G."/>
            <person name="Yan M."/>
            <person name="Ng V."/>
            <person name="Cullen D."/>
            <person name="Martin F."/>
            <person name="Rosso M.-N."/>
            <person name="Henrissat B."/>
            <person name="Hibbett D."/>
            <person name="Martinez A.T."/>
            <person name="Grigoriev I.V."/>
        </authorList>
    </citation>
    <scope>NUCLEOTIDE SEQUENCE</scope>
    <source>
        <strain evidence="11">CIRM-BRFM 674</strain>
    </source>
</reference>
<keyword evidence="5 9" id="KW-0479">Metal-binding</keyword>
<dbReference type="InterPro" id="IPR017972">
    <property type="entry name" value="Cyt_P450_CS"/>
</dbReference>
<evidence type="ECO:0000256" key="9">
    <source>
        <dbReference type="PIRSR" id="PIRSR602401-1"/>
    </source>
</evidence>
<evidence type="ECO:0000256" key="4">
    <source>
        <dbReference type="ARBA" id="ARBA00022617"/>
    </source>
</evidence>
<comment type="pathway">
    <text evidence="2">Secondary metabolite biosynthesis.</text>
</comment>
<dbReference type="InterPro" id="IPR002401">
    <property type="entry name" value="Cyt_P450_E_grp-I"/>
</dbReference>
<keyword evidence="12" id="KW-1185">Reference proteome</keyword>
<evidence type="ECO:0000256" key="7">
    <source>
        <dbReference type="ARBA" id="ARBA00023004"/>
    </source>
</evidence>
<dbReference type="GO" id="GO:0004497">
    <property type="term" value="F:monooxygenase activity"/>
    <property type="evidence" value="ECO:0007669"/>
    <property type="project" value="UniProtKB-KW"/>
</dbReference>
<dbReference type="InterPro" id="IPR050364">
    <property type="entry name" value="Cytochrome_P450_fung"/>
</dbReference>
<evidence type="ECO:0000256" key="2">
    <source>
        <dbReference type="ARBA" id="ARBA00005179"/>
    </source>
</evidence>
<dbReference type="GO" id="GO:0016705">
    <property type="term" value="F:oxidoreductase activity, acting on paired donors, with incorporation or reduction of molecular oxygen"/>
    <property type="evidence" value="ECO:0007669"/>
    <property type="project" value="InterPro"/>
</dbReference>
<dbReference type="GO" id="GO:0020037">
    <property type="term" value="F:heme binding"/>
    <property type="evidence" value="ECO:0007669"/>
    <property type="project" value="InterPro"/>
</dbReference>
<dbReference type="Proteomes" id="UP000807469">
    <property type="component" value="Unassembled WGS sequence"/>
</dbReference>
<dbReference type="PROSITE" id="PS00086">
    <property type="entry name" value="CYTOCHROME_P450"/>
    <property type="match status" value="1"/>
</dbReference>
<feature type="binding site" description="axial binding residue" evidence="9">
    <location>
        <position position="433"/>
    </location>
    <ligand>
        <name>heme</name>
        <dbReference type="ChEBI" id="CHEBI:30413"/>
    </ligand>
    <ligandPart>
        <name>Fe</name>
        <dbReference type="ChEBI" id="CHEBI:18248"/>
    </ligandPart>
</feature>
<evidence type="ECO:0000256" key="10">
    <source>
        <dbReference type="RuleBase" id="RU000461"/>
    </source>
</evidence>
<evidence type="ECO:0000256" key="1">
    <source>
        <dbReference type="ARBA" id="ARBA00001971"/>
    </source>
</evidence>
<dbReference type="GO" id="GO:0005506">
    <property type="term" value="F:iron ion binding"/>
    <property type="evidence" value="ECO:0007669"/>
    <property type="project" value="InterPro"/>
</dbReference>
<comment type="cofactor">
    <cofactor evidence="1 9">
        <name>heme</name>
        <dbReference type="ChEBI" id="CHEBI:30413"/>
    </cofactor>
</comment>
<evidence type="ECO:0000256" key="8">
    <source>
        <dbReference type="ARBA" id="ARBA00023033"/>
    </source>
</evidence>
<keyword evidence="8 10" id="KW-0503">Monooxygenase</keyword>
<dbReference type="EMBL" id="MU155375">
    <property type="protein sequence ID" value="KAF9474523.1"/>
    <property type="molecule type" value="Genomic_DNA"/>
</dbReference>
<dbReference type="PRINTS" id="PR00463">
    <property type="entry name" value="EP450I"/>
</dbReference>
<sequence>MDSTYATAFLAILVAGWFVYAKRAKKTSLPGPPRLPLIGSVHHMPTKSAWLVFSEWNKVYGGIFHLDVLGKPIVVINSVKIAKDLLDKRSSIYSDRPHAIMAGDLVGFSRTLAFLPYGDIWRKQRRLVVQDFTPSMMPRYFALQEREVAALVRNLLKAPDTVRDELQLRLGTIIIRVTYGYHVESLDDSMLKLGLGAIENFSRTTMPGRYLVDIIPALHYLPEWIPGAGFLKEAEEMRQQLIDAANKPYEWCKANLMTGKTLMPNLCGSIVQDAGDQLSNDLEETTIWSAVAMLGGGLDTNESAALSFIMAMVLHPEIQKKAHAELDSVIGSERLPLISDRPNLPYIRSIMAETLRWAPPVPLGVPHAVTEDDVYDGQFIPKGSVLLANVWHMLHDPEVYPSPMEFNPERFNGDDTAMDNAKELVFGFGRRICPGVHFAEGTLFCIITTLLATCDILPQLDAQGRDVLPEYAYTGGTIVVPEKFNFRLKARSAHMVALVDEASLVPPE</sequence>
<gene>
    <name evidence="11" type="ORF">BDN70DRAFT_936601</name>
</gene>
<keyword evidence="4 9" id="KW-0349">Heme</keyword>
<evidence type="ECO:0000256" key="3">
    <source>
        <dbReference type="ARBA" id="ARBA00010617"/>
    </source>
</evidence>
<dbReference type="SUPFAM" id="SSF48264">
    <property type="entry name" value="Cytochrome P450"/>
    <property type="match status" value="1"/>
</dbReference>
<dbReference type="AlphaFoldDB" id="A0A9P5YSX6"/>